<keyword evidence="3" id="KW-1185">Reference proteome</keyword>
<reference evidence="2 3" key="1">
    <citation type="submission" date="2024-03" db="EMBL/GenBank/DDBJ databases">
        <title>Novel species of the genus Variovorax.</title>
        <authorList>
            <person name="Liu Q."/>
            <person name="Xin Y.-H."/>
        </authorList>
    </citation>
    <scope>NUCLEOTIDE SEQUENCE [LARGE SCALE GENOMIC DNA]</scope>
    <source>
        <strain evidence="2 3">KACC 18899</strain>
    </source>
</reference>
<evidence type="ECO:0000259" key="1">
    <source>
        <dbReference type="Pfam" id="PF13719"/>
    </source>
</evidence>
<proteinExistence type="predicted"/>
<sequence>MSLVTRCPACATPFKVVRDQLRISDGWVRCGRCSQVFDATVDLQDATGFHVETPVPPLASELDVPMRDEVVETIPGDMAAPGDPAPVEPPAEAQQWGGEPALADAETDFFDDLQEALTAVQALPAPASVPAAPLAADDDDADRAHTPAGEMVPDVAWPAADMLSLGDEGRAAVRPPVPPPLSFPDLDLSLASSSLPATVVPATASAEDATNTRFMPDDGSNVQLQKALRRARAKSAKIAKAKAREQKAAPVETAPVVLSASEPEPSTEPMVAEMPAFFGTDAAKGFWQRPAVRSAMGLLAVLGVVLLLGQMAYQERDLIVARQPSLRPALQSMCKVLGCEVSALRQINDIKVDGASFAREKNDDGYRFSFTLRNAAEVPLAMPAVELSLLDTQERAVVRRVLMPAEFGAPNVLPARSERSASLSLRFTGPEAALMPPVAGFRVETLYP</sequence>
<evidence type="ECO:0000313" key="2">
    <source>
        <dbReference type="EMBL" id="MEJ8813599.1"/>
    </source>
</evidence>
<comment type="caution">
    <text evidence="2">The sequence shown here is derived from an EMBL/GenBank/DDBJ whole genome shotgun (WGS) entry which is preliminary data.</text>
</comment>
<dbReference type="InterPro" id="IPR021834">
    <property type="entry name" value="DUF3426"/>
</dbReference>
<accession>A0ABU8VIW1</accession>
<evidence type="ECO:0000313" key="3">
    <source>
        <dbReference type="Proteomes" id="UP001365846"/>
    </source>
</evidence>
<dbReference type="InterPro" id="IPR011723">
    <property type="entry name" value="Znf/thioredoxin_put"/>
</dbReference>
<dbReference type="RefSeq" id="WP_340358838.1">
    <property type="nucleotide sequence ID" value="NZ_JBBKZU010000009.1"/>
</dbReference>
<dbReference type="NCBIfam" id="TIGR02098">
    <property type="entry name" value="MJ0042_CXXC"/>
    <property type="match status" value="1"/>
</dbReference>
<dbReference type="Pfam" id="PF13719">
    <property type="entry name" value="Zn_ribbon_5"/>
    <property type="match status" value="1"/>
</dbReference>
<dbReference type="EMBL" id="JBBKZU010000009">
    <property type="protein sequence ID" value="MEJ8813599.1"/>
    <property type="molecule type" value="Genomic_DNA"/>
</dbReference>
<name>A0ABU8VIW1_9BURK</name>
<protein>
    <submittedName>
        <fullName evidence="2">Zinc-ribbon and DUF3426 domain-containing protein</fullName>
    </submittedName>
</protein>
<dbReference type="Proteomes" id="UP001365846">
    <property type="component" value="Unassembled WGS sequence"/>
</dbReference>
<dbReference type="Pfam" id="PF11906">
    <property type="entry name" value="DUF3426"/>
    <property type="match status" value="1"/>
</dbReference>
<gene>
    <name evidence="2" type="ORF">WKW77_21110</name>
</gene>
<organism evidence="2 3">
    <name type="scientific">Variovorax ureilyticus</name>
    <dbReference type="NCBI Taxonomy" id="1836198"/>
    <lineage>
        <taxon>Bacteria</taxon>
        <taxon>Pseudomonadati</taxon>
        <taxon>Pseudomonadota</taxon>
        <taxon>Betaproteobacteria</taxon>
        <taxon>Burkholderiales</taxon>
        <taxon>Comamonadaceae</taxon>
        <taxon>Variovorax</taxon>
    </lineage>
</organism>
<feature type="domain" description="Zinc finger/thioredoxin putative" evidence="1">
    <location>
        <begin position="3"/>
        <end position="39"/>
    </location>
</feature>